<sequence length="318" mass="37335">MLLQNFLLSRAKAELSPQLNHLSQTPGSINIAIKKVITEIDNIVLDLEGVTTKDYLKTKRRYQALETVLSFLVQEGYSQVRQEHISKKSGISKPLINFVLTWLNDLGVCQQIKTRKGGKKAPSIYILTLHNNYLKIIEYFKTKWSLLIEVTATFTEQLQKKILKKDTTSSSNEDSPKVPSKGINYFDLESASKEHHDFRRYFYRQEDFKNYLSEDQLRAYQYIIIQKLENLSEKDAYAIANRIPRVIEDSAWYYFEQCVKSFKFMKAAKSNSAYFIKMFNQQYKAYLDRRELKNIQATQKLGEKQESTLLIYKFFEQD</sequence>
<evidence type="ECO:0000313" key="2">
    <source>
        <dbReference type="Proteomes" id="UP000221918"/>
    </source>
</evidence>
<dbReference type="AlphaFoldDB" id="A0ABD6T8W7"/>
<organism evidence="1 2">
    <name type="scientific">Bacillus pseudomycoides</name>
    <dbReference type="NCBI Taxonomy" id="64104"/>
    <lineage>
        <taxon>Bacteria</taxon>
        <taxon>Bacillati</taxon>
        <taxon>Bacillota</taxon>
        <taxon>Bacilli</taxon>
        <taxon>Bacillales</taxon>
        <taxon>Bacillaceae</taxon>
        <taxon>Bacillus</taxon>
        <taxon>Bacillus cereus group</taxon>
    </lineage>
</organism>
<dbReference type="RefSeq" id="WP_098173576.1">
    <property type="nucleotide sequence ID" value="NZ_JBNTQA010000021.1"/>
</dbReference>
<reference evidence="1 2" key="1">
    <citation type="submission" date="2017-09" db="EMBL/GenBank/DDBJ databases">
        <title>Large-scale bioinformatics analysis of Bacillus genomes uncovers conserved roles of natural products in bacterial physiology.</title>
        <authorList>
            <consortium name="Agbiome Team Llc"/>
            <person name="Bleich R.M."/>
            <person name="Grubbs K.J."/>
            <person name="Santa Maria K.C."/>
            <person name="Allen S.E."/>
            <person name="Farag S."/>
            <person name="Shank E.A."/>
            <person name="Bowers A."/>
        </authorList>
    </citation>
    <scope>NUCLEOTIDE SEQUENCE [LARGE SCALE GENOMIC DNA]</scope>
    <source>
        <strain evidence="1 2">AFS037265</strain>
    </source>
</reference>
<proteinExistence type="predicted"/>
<name>A0ABD6T8W7_9BACI</name>
<accession>A0ABD6T8W7</accession>
<evidence type="ECO:0000313" key="1">
    <source>
        <dbReference type="EMBL" id="PHE96363.1"/>
    </source>
</evidence>
<dbReference type="EMBL" id="NUTL01000052">
    <property type="protein sequence ID" value="PHE96363.1"/>
    <property type="molecule type" value="Genomic_DNA"/>
</dbReference>
<comment type="caution">
    <text evidence="1">The sequence shown here is derived from an EMBL/GenBank/DDBJ whole genome shotgun (WGS) entry which is preliminary data.</text>
</comment>
<protein>
    <submittedName>
        <fullName evidence="1">Replicase RepFR55</fullName>
    </submittedName>
</protein>
<dbReference type="Proteomes" id="UP000221918">
    <property type="component" value="Unassembled WGS sequence"/>
</dbReference>
<gene>
    <name evidence="1" type="ORF">COF81_13230</name>
</gene>